<evidence type="ECO:0000256" key="3">
    <source>
        <dbReference type="ARBA" id="ARBA00022475"/>
    </source>
</evidence>
<keyword evidence="5 7" id="KW-1133">Transmembrane helix</keyword>
<evidence type="ECO:0000256" key="5">
    <source>
        <dbReference type="ARBA" id="ARBA00022989"/>
    </source>
</evidence>
<dbReference type="Proteomes" id="UP000262882">
    <property type="component" value="Unassembled WGS sequence"/>
</dbReference>
<sequence length="465" mass="48186">MASVTGAELCRVTIVAPKRRIDISLPAHVPFAQFFPTILHYSGAQMADAGLAHGGWVLQRLDEAPFDGGMTPTQAGLRDGEVLYLRPGMSQLPALAFDDVADVVATAINDRRDRWRPEWTRQFSLSVGGGASVVATVVVLLAGPSWIVPAASAGVICLLYLAAAVSVSRAAGDERAGTVLGFAALPHAFLAGLLAPARDTPLSGLDALDALAGFGTLVLAAVIAVVGVTRGASVFWGMVVGGLLGTVASGVALAFEDLSATGIAAVTVVVAMMLTPLTPTLAFRFSRVTLPPVPQSAEDLRRDTITVDGQEILTRTGRANRFMTGFTAGLGVITIVGLVPSAFDDGWLGPTTAAVVSVLLLLRSRLFRSRPQRLNLLVPGMLGVAALVVAQAWDASPTVLVAGALLPLMAVAATVVGVGLWLPGHRPSPFWGRAGDILEMLLLIALIPLALGECGLFAYMRGLAG</sequence>
<dbReference type="Pfam" id="PF08817">
    <property type="entry name" value="YukD"/>
    <property type="match status" value="1"/>
</dbReference>
<dbReference type="Gene3D" id="3.10.20.90">
    <property type="entry name" value="Phosphatidylinositol 3-kinase Catalytic Subunit, Chain A, domain 1"/>
    <property type="match status" value="1"/>
</dbReference>
<feature type="transmembrane region" description="Helical" evidence="7">
    <location>
        <begin position="210"/>
        <end position="228"/>
    </location>
</feature>
<feature type="transmembrane region" description="Helical" evidence="7">
    <location>
        <begin position="346"/>
        <end position="362"/>
    </location>
</feature>
<keyword evidence="3" id="KW-1003">Cell membrane</keyword>
<evidence type="ECO:0000256" key="1">
    <source>
        <dbReference type="ARBA" id="ARBA00004651"/>
    </source>
</evidence>
<keyword evidence="4 7" id="KW-0812">Transmembrane</keyword>
<feature type="transmembrane region" description="Helical" evidence="7">
    <location>
        <begin position="147"/>
        <end position="167"/>
    </location>
</feature>
<organism evidence="9 10">
    <name type="scientific">Actinomadura spongiicola</name>
    <dbReference type="NCBI Taxonomy" id="2303421"/>
    <lineage>
        <taxon>Bacteria</taxon>
        <taxon>Bacillati</taxon>
        <taxon>Actinomycetota</taxon>
        <taxon>Actinomycetes</taxon>
        <taxon>Streptosporangiales</taxon>
        <taxon>Thermomonosporaceae</taxon>
        <taxon>Actinomadura</taxon>
    </lineage>
</organism>
<protein>
    <submittedName>
        <fullName evidence="9">Type VII secretion integral membrane protein EccD</fullName>
    </submittedName>
</protein>
<feature type="transmembrane region" description="Helical" evidence="7">
    <location>
        <begin position="123"/>
        <end position="141"/>
    </location>
</feature>
<evidence type="ECO:0000256" key="7">
    <source>
        <dbReference type="SAM" id="Phobius"/>
    </source>
</evidence>
<dbReference type="GO" id="GO:0005886">
    <property type="term" value="C:plasma membrane"/>
    <property type="evidence" value="ECO:0007669"/>
    <property type="project" value="UniProtKB-SubCell"/>
</dbReference>
<dbReference type="InterPro" id="IPR044049">
    <property type="entry name" value="EccD_transm"/>
</dbReference>
<evidence type="ECO:0000256" key="2">
    <source>
        <dbReference type="ARBA" id="ARBA00006162"/>
    </source>
</evidence>
<comment type="caution">
    <text evidence="9">The sequence shown here is derived from an EMBL/GenBank/DDBJ whole genome shotgun (WGS) entry which is preliminary data.</text>
</comment>
<evidence type="ECO:0000256" key="4">
    <source>
        <dbReference type="ARBA" id="ARBA00022692"/>
    </source>
</evidence>
<name>A0A372GE02_9ACTN</name>
<evidence type="ECO:0000259" key="8">
    <source>
        <dbReference type="Pfam" id="PF19053"/>
    </source>
</evidence>
<dbReference type="InterPro" id="IPR006707">
    <property type="entry name" value="T7SS_EccD"/>
</dbReference>
<evidence type="ECO:0000256" key="6">
    <source>
        <dbReference type="ARBA" id="ARBA00023136"/>
    </source>
</evidence>
<dbReference type="RefSeq" id="WP_117401450.1">
    <property type="nucleotide sequence ID" value="NZ_QVNQ01000006.1"/>
</dbReference>
<dbReference type="OrthoDB" id="4775372at2"/>
<accession>A0A372GE02</accession>
<dbReference type="EMBL" id="QVNQ01000006">
    <property type="protein sequence ID" value="RFS83618.1"/>
    <property type="molecule type" value="Genomic_DNA"/>
</dbReference>
<dbReference type="AlphaFoldDB" id="A0A372GE02"/>
<feature type="domain" description="EccD-like transmembrane" evidence="8">
    <location>
        <begin position="120"/>
        <end position="463"/>
    </location>
</feature>
<dbReference type="PIRSF" id="PIRSF017804">
    <property type="entry name" value="Secretion_EccD1"/>
    <property type="match status" value="1"/>
</dbReference>
<reference evidence="9 10" key="1">
    <citation type="submission" date="2018-08" db="EMBL/GenBank/DDBJ databases">
        <title>Actinomadura spongicola sp. nov., isolated from marine sponge Leucetta chagosensis.</title>
        <authorList>
            <person name="Li L."/>
            <person name="Lin H.W."/>
        </authorList>
    </citation>
    <scope>NUCLEOTIDE SEQUENCE [LARGE SCALE GENOMIC DNA]</scope>
    <source>
        <strain evidence="9 10">LHW52907</strain>
    </source>
</reference>
<feature type="transmembrane region" description="Helical" evidence="7">
    <location>
        <begin position="441"/>
        <end position="460"/>
    </location>
</feature>
<feature type="transmembrane region" description="Helical" evidence="7">
    <location>
        <begin position="235"/>
        <end position="255"/>
    </location>
</feature>
<gene>
    <name evidence="9" type="primary">eccD</name>
    <name evidence="9" type="ORF">D0T12_21605</name>
</gene>
<evidence type="ECO:0000313" key="10">
    <source>
        <dbReference type="Proteomes" id="UP000262882"/>
    </source>
</evidence>
<keyword evidence="10" id="KW-1185">Reference proteome</keyword>
<keyword evidence="6 7" id="KW-0472">Membrane</keyword>
<feature type="transmembrane region" description="Helical" evidence="7">
    <location>
        <begin position="322"/>
        <end position="340"/>
    </location>
</feature>
<feature type="transmembrane region" description="Helical" evidence="7">
    <location>
        <begin position="399"/>
        <end position="421"/>
    </location>
</feature>
<feature type="transmembrane region" description="Helical" evidence="7">
    <location>
        <begin position="374"/>
        <end position="393"/>
    </location>
</feature>
<feature type="transmembrane region" description="Helical" evidence="7">
    <location>
        <begin position="179"/>
        <end position="198"/>
    </location>
</feature>
<feature type="transmembrane region" description="Helical" evidence="7">
    <location>
        <begin position="261"/>
        <end position="283"/>
    </location>
</feature>
<proteinExistence type="inferred from homology"/>
<comment type="similarity">
    <text evidence="2">Belongs to the EccD/Snm4 family.</text>
</comment>
<dbReference type="Pfam" id="PF19053">
    <property type="entry name" value="EccD"/>
    <property type="match status" value="1"/>
</dbReference>
<dbReference type="NCBIfam" id="TIGR03920">
    <property type="entry name" value="T7SS_EccD"/>
    <property type="match status" value="1"/>
</dbReference>
<dbReference type="InterPro" id="IPR024962">
    <property type="entry name" value="YukD-like"/>
</dbReference>
<evidence type="ECO:0000313" key="9">
    <source>
        <dbReference type="EMBL" id="RFS83618.1"/>
    </source>
</evidence>
<comment type="subcellular location">
    <subcellularLocation>
        <location evidence="1">Cell membrane</location>
        <topology evidence="1">Multi-pass membrane protein</topology>
    </subcellularLocation>
</comment>